<keyword evidence="10" id="KW-0443">Lipid metabolism</keyword>
<evidence type="ECO:0000256" key="9">
    <source>
        <dbReference type="ARBA" id="ARBA00022840"/>
    </source>
</evidence>
<evidence type="ECO:0000256" key="10">
    <source>
        <dbReference type="ARBA" id="ARBA00023098"/>
    </source>
</evidence>
<dbReference type="PANTHER" id="PTHR42995:SF5">
    <property type="entry name" value="ACETYL-COENZYME A CARBOXYLASE CARBOXYL TRANSFERASE SUBUNIT BETA, CHLOROPLASTIC"/>
    <property type="match status" value="1"/>
</dbReference>
<feature type="domain" description="CoA carboxyltransferase N-terminal" evidence="13">
    <location>
        <begin position="25"/>
        <end position="293"/>
    </location>
</feature>
<evidence type="ECO:0000313" key="14">
    <source>
        <dbReference type="EMBL" id="EFH09422.1"/>
    </source>
</evidence>
<keyword evidence="11" id="KW-0275">Fatty acid biosynthesis</keyword>
<dbReference type="OrthoDB" id="9772975at2"/>
<dbReference type="GO" id="GO:0016740">
    <property type="term" value="F:transferase activity"/>
    <property type="evidence" value="ECO:0007669"/>
    <property type="project" value="UniProtKB-KW"/>
</dbReference>
<evidence type="ECO:0000256" key="3">
    <source>
        <dbReference type="ARBA" id="ARBA00022679"/>
    </source>
</evidence>
<evidence type="ECO:0000256" key="1">
    <source>
        <dbReference type="ARBA" id="ARBA00004496"/>
    </source>
</evidence>
<dbReference type="Proteomes" id="UP000005324">
    <property type="component" value="Unassembled WGS sequence"/>
</dbReference>
<dbReference type="EC" id="6.4.1.2" evidence="14"/>
<dbReference type="AlphaFoldDB" id="D5RTJ1"/>
<dbReference type="InterPro" id="IPR000438">
    <property type="entry name" value="Acetyl_CoA_COase_Trfase_b_su"/>
</dbReference>
<evidence type="ECO:0000256" key="11">
    <source>
        <dbReference type="ARBA" id="ARBA00023160"/>
    </source>
</evidence>
<dbReference type="InterPro" id="IPR011762">
    <property type="entry name" value="COA_CT_N"/>
</dbReference>
<dbReference type="GO" id="GO:0009329">
    <property type="term" value="C:acetate CoA-transferase complex"/>
    <property type="evidence" value="ECO:0007669"/>
    <property type="project" value="TreeGrafter"/>
</dbReference>
<dbReference type="GO" id="GO:0005524">
    <property type="term" value="F:ATP binding"/>
    <property type="evidence" value="ECO:0007669"/>
    <property type="project" value="UniProtKB-KW"/>
</dbReference>
<evidence type="ECO:0000256" key="8">
    <source>
        <dbReference type="ARBA" id="ARBA00022833"/>
    </source>
</evidence>
<dbReference type="HAMAP" id="MF_01395">
    <property type="entry name" value="AcetylCoA_CT_beta"/>
    <property type="match status" value="1"/>
</dbReference>
<dbReference type="SUPFAM" id="SSF52096">
    <property type="entry name" value="ClpP/crotonase"/>
    <property type="match status" value="1"/>
</dbReference>
<dbReference type="PRINTS" id="PR01070">
    <property type="entry name" value="ACCCTRFRASEB"/>
</dbReference>
<reference evidence="14 15" key="1">
    <citation type="submission" date="2010-04" db="EMBL/GenBank/DDBJ databases">
        <authorList>
            <person name="Qin X."/>
            <person name="Bachman B."/>
            <person name="Battles P."/>
            <person name="Bell A."/>
            <person name="Bess C."/>
            <person name="Bickham C."/>
            <person name="Chaboub L."/>
            <person name="Chen D."/>
            <person name="Coyle M."/>
            <person name="Deiros D.R."/>
            <person name="Dinh H."/>
            <person name="Forbes L."/>
            <person name="Fowler G."/>
            <person name="Francisco L."/>
            <person name="Fu Q."/>
            <person name="Gubbala S."/>
            <person name="Hale W."/>
            <person name="Han Y."/>
            <person name="Hemphill L."/>
            <person name="Highlander S.K."/>
            <person name="Hirani K."/>
            <person name="Hogues M."/>
            <person name="Jackson L."/>
            <person name="Jakkamsetti A."/>
            <person name="Javaid M."/>
            <person name="Jiang H."/>
            <person name="Korchina V."/>
            <person name="Kovar C."/>
            <person name="Lara F."/>
            <person name="Lee S."/>
            <person name="Mata R."/>
            <person name="Mathew T."/>
            <person name="Moen C."/>
            <person name="Morales K."/>
            <person name="Munidasa M."/>
            <person name="Nazareth L."/>
            <person name="Ngo R."/>
            <person name="Nguyen L."/>
            <person name="Okwuonu G."/>
            <person name="Ongeri F."/>
            <person name="Patil S."/>
            <person name="Petrosino J."/>
            <person name="Pham C."/>
            <person name="Pham P."/>
            <person name="Pu L.-L."/>
            <person name="Puazo M."/>
            <person name="Raj R."/>
            <person name="Reid J."/>
            <person name="Rouhana J."/>
            <person name="Saada N."/>
            <person name="Shang Y."/>
            <person name="Simmons D."/>
            <person name="Thornton R."/>
            <person name="Warren J."/>
            <person name="Weissenberger G."/>
            <person name="Zhang J."/>
            <person name="Zhang L."/>
            <person name="Zhou C."/>
            <person name="Zhu D."/>
            <person name="Muzny D."/>
            <person name="Worley K."/>
            <person name="Gibbs R."/>
        </authorList>
    </citation>
    <scope>NUCLEOTIDE SEQUENCE [LARGE SCALE GENOMIC DNA]</scope>
    <source>
        <strain evidence="14 15">ATCC 49957</strain>
    </source>
</reference>
<name>D5RTJ1_9PROT</name>
<dbReference type="NCBIfam" id="TIGR00515">
    <property type="entry name" value="accD"/>
    <property type="match status" value="1"/>
</dbReference>
<keyword evidence="14" id="KW-0436">Ligase</keyword>
<evidence type="ECO:0000313" key="15">
    <source>
        <dbReference type="Proteomes" id="UP000005324"/>
    </source>
</evidence>
<keyword evidence="7" id="KW-0276">Fatty acid metabolism</keyword>
<comment type="function">
    <text evidence="12">Component of the acetyl coenzyme A carboxylase (ACC) complex. Biotin carboxylase (BC) catalyzes the carboxylation of biotin on its carrier protein (BCCP) and then the CO(2) group is transferred by the transcarboxylase to acetyl-CoA to form malonyl-CoA.</text>
</comment>
<accession>D5RTJ1</accession>
<evidence type="ECO:0000256" key="7">
    <source>
        <dbReference type="ARBA" id="ARBA00022832"/>
    </source>
</evidence>
<evidence type="ECO:0000256" key="2">
    <source>
        <dbReference type="ARBA" id="ARBA00022516"/>
    </source>
</evidence>
<evidence type="ECO:0000256" key="4">
    <source>
        <dbReference type="ARBA" id="ARBA00022723"/>
    </source>
</evidence>
<comment type="subcellular location">
    <subcellularLocation>
        <location evidence="1">Cytoplasm</location>
    </subcellularLocation>
</comment>
<comment type="caution">
    <text evidence="14">The sequence shown here is derived from an EMBL/GenBank/DDBJ whole genome shotgun (WGS) entry which is preliminary data.</text>
</comment>
<organism evidence="14 15">
    <name type="scientific">Pseudoroseomonas cervicalis ATCC 49957</name>
    <dbReference type="NCBI Taxonomy" id="525371"/>
    <lineage>
        <taxon>Bacteria</taxon>
        <taxon>Pseudomonadati</taxon>
        <taxon>Pseudomonadota</taxon>
        <taxon>Alphaproteobacteria</taxon>
        <taxon>Acetobacterales</taxon>
        <taxon>Roseomonadaceae</taxon>
        <taxon>Roseomonas</taxon>
    </lineage>
</organism>
<dbReference type="HOGENOM" id="CLU_015486_1_0_5"/>
<dbReference type="RefSeq" id="WP_007003433.1">
    <property type="nucleotide sequence ID" value="NZ_GG770777.1"/>
</dbReference>
<dbReference type="PROSITE" id="PS50980">
    <property type="entry name" value="COA_CT_NTER"/>
    <property type="match status" value="1"/>
</dbReference>
<dbReference type="EMBL" id="ADVL01000791">
    <property type="protein sequence ID" value="EFH09422.1"/>
    <property type="molecule type" value="Genomic_DNA"/>
</dbReference>
<sequence length="298" mass="32487">MNWISEWALPKIQTWLGRKEVPDNLWHKCPACEQMIFHRDLERAQHVCTHCGHHMRIPAAKRIEYTLDAGFQRIELPKAPADPLRFRDQRRYADRLKEAQAKSGMDDAVAVAHGTIEGRRAVVAAFEFGFMAGSMSPGVGEALVTAARLAVLQDAPLIVFTASGGARMQEGALSLMQMPRTVIAAQMVKEAGLPFIVVLCDPTTGGVTASFAMLGDIQIAEPGALIGFAGARVIEQTVREKLPEGFQRAEYLLEHGILDMVVKRGAMRETLAHVIGLLREPLLPEAAPEPALAEAAAP</sequence>
<keyword evidence="5" id="KW-0547">Nucleotide-binding</keyword>
<keyword evidence="3 14" id="KW-0808">Transferase</keyword>
<evidence type="ECO:0000256" key="12">
    <source>
        <dbReference type="ARBA" id="ARBA00025280"/>
    </source>
</evidence>
<dbReference type="Pfam" id="PF01039">
    <property type="entry name" value="Carboxyl_trans"/>
    <property type="match status" value="1"/>
</dbReference>
<keyword evidence="9" id="KW-0067">ATP-binding</keyword>
<dbReference type="InterPro" id="IPR041010">
    <property type="entry name" value="Znf-ACC"/>
</dbReference>
<dbReference type="GO" id="GO:2001295">
    <property type="term" value="P:malonyl-CoA biosynthetic process"/>
    <property type="evidence" value="ECO:0007669"/>
    <property type="project" value="TreeGrafter"/>
</dbReference>
<gene>
    <name evidence="14" type="primary">accD</name>
    <name evidence="14" type="ORF">HMPREF0731_4403</name>
</gene>
<feature type="non-terminal residue" evidence="14">
    <location>
        <position position="298"/>
    </location>
</feature>
<dbReference type="InterPro" id="IPR034733">
    <property type="entry name" value="AcCoA_carboxyl_beta"/>
</dbReference>
<evidence type="ECO:0000256" key="5">
    <source>
        <dbReference type="ARBA" id="ARBA00022741"/>
    </source>
</evidence>
<dbReference type="GO" id="GO:0006633">
    <property type="term" value="P:fatty acid biosynthetic process"/>
    <property type="evidence" value="ECO:0007669"/>
    <property type="project" value="UniProtKB-KW"/>
</dbReference>
<dbReference type="GO" id="GO:0008270">
    <property type="term" value="F:zinc ion binding"/>
    <property type="evidence" value="ECO:0007669"/>
    <property type="project" value="UniProtKB-KW"/>
</dbReference>
<evidence type="ECO:0000259" key="13">
    <source>
        <dbReference type="PROSITE" id="PS50980"/>
    </source>
</evidence>
<keyword evidence="15" id="KW-1185">Reference proteome</keyword>
<dbReference type="InterPro" id="IPR029045">
    <property type="entry name" value="ClpP/crotonase-like_dom_sf"/>
</dbReference>
<keyword evidence="2" id="KW-0444">Lipid biosynthesis</keyword>
<evidence type="ECO:0000256" key="6">
    <source>
        <dbReference type="ARBA" id="ARBA00022771"/>
    </source>
</evidence>
<keyword evidence="4" id="KW-0479">Metal-binding</keyword>
<dbReference type="GO" id="GO:0003989">
    <property type="term" value="F:acetyl-CoA carboxylase activity"/>
    <property type="evidence" value="ECO:0007669"/>
    <property type="project" value="UniProtKB-EC"/>
</dbReference>
<protein>
    <submittedName>
        <fullName evidence="14">Acetyl-CoA carboxylase, carboxyl transferase, beta subunit</fullName>
        <ecNumber evidence="14">6.4.1.2</ecNumber>
    </submittedName>
</protein>
<dbReference type="Pfam" id="PF17848">
    <property type="entry name" value="Zn_ribbon_ACC"/>
    <property type="match status" value="1"/>
</dbReference>
<keyword evidence="8" id="KW-0862">Zinc</keyword>
<proteinExistence type="inferred from homology"/>
<keyword evidence="6" id="KW-0863">Zinc-finger</keyword>
<dbReference type="Gene3D" id="3.90.226.10">
    <property type="entry name" value="2-enoyl-CoA Hydratase, Chain A, domain 1"/>
    <property type="match status" value="1"/>
</dbReference>
<dbReference type="PANTHER" id="PTHR42995">
    <property type="entry name" value="ACETYL-COENZYME A CARBOXYLASE CARBOXYL TRANSFERASE SUBUNIT BETA, CHLOROPLASTIC"/>
    <property type="match status" value="1"/>
</dbReference>